<dbReference type="GO" id="GO:0005524">
    <property type="term" value="F:ATP binding"/>
    <property type="evidence" value="ECO:0007669"/>
    <property type="project" value="InterPro"/>
</dbReference>
<dbReference type="AlphaFoldDB" id="A0A8S3Y7Y1"/>
<organism evidence="5 6">
    <name type="scientific">Parnassius apollo</name>
    <name type="common">Apollo butterfly</name>
    <name type="synonym">Papilio apollo</name>
    <dbReference type="NCBI Taxonomy" id="110799"/>
    <lineage>
        <taxon>Eukaryota</taxon>
        <taxon>Metazoa</taxon>
        <taxon>Ecdysozoa</taxon>
        <taxon>Arthropoda</taxon>
        <taxon>Hexapoda</taxon>
        <taxon>Insecta</taxon>
        <taxon>Pterygota</taxon>
        <taxon>Neoptera</taxon>
        <taxon>Endopterygota</taxon>
        <taxon>Lepidoptera</taxon>
        <taxon>Glossata</taxon>
        <taxon>Ditrysia</taxon>
        <taxon>Papilionoidea</taxon>
        <taxon>Papilionidae</taxon>
        <taxon>Parnassiinae</taxon>
        <taxon>Parnassini</taxon>
        <taxon>Parnassius</taxon>
        <taxon>Parnassius</taxon>
    </lineage>
</organism>
<dbReference type="EMBL" id="CAJQZP010001624">
    <property type="protein sequence ID" value="CAG5057344.1"/>
    <property type="molecule type" value="Genomic_DNA"/>
</dbReference>
<evidence type="ECO:0000256" key="3">
    <source>
        <dbReference type="ARBA" id="ARBA00022741"/>
    </source>
</evidence>
<keyword evidence="3" id="KW-0547">Nucleotide-binding</keyword>
<dbReference type="InterPro" id="IPR005177">
    <property type="entry name" value="Kinase-pyrophosphorylase"/>
</dbReference>
<protein>
    <submittedName>
        <fullName evidence="5">(apollo) hypothetical protein</fullName>
    </submittedName>
</protein>
<evidence type="ECO:0000313" key="5">
    <source>
        <dbReference type="EMBL" id="CAG5057344.1"/>
    </source>
</evidence>
<reference evidence="5" key="1">
    <citation type="submission" date="2021-04" db="EMBL/GenBank/DDBJ databases">
        <authorList>
            <person name="Tunstrom K."/>
        </authorList>
    </citation>
    <scope>NUCLEOTIDE SEQUENCE</scope>
</reference>
<gene>
    <name evidence="5" type="ORF">PAPOLLO_LOCUS27133</name>
</gene>
<keyword evidence="4" id="KW-0418">Kinase</keyword>
<evidence type="ECO:0000313" key="6">
    <source>
        <dbReference type="Proteomes" id="UP000691718"/>
    </source>
</evidence>
<evidence type="ECO:0000256" key="1">
    <source>
        <dbReference type="ARBA" id="ARBA00022527"/>
    </source>
</evidence>
<name>A0A8S3Y7Y1_PARAO</name>
<dbReference type="PANTHER" id="PTHR31756">
    <property type="entry name" value="PYRUVATE, PHOSPHATE DIKINASE REGULATORY PROTEIN 1, CHLOROPLASTIC"/>
    <property type="match status" value="1"/>
</dbReference>
<keyword evidence="2" id="KW-0808">Transferase</keyword>
<evidence type="ECO:0000256" key="2">
    <source>
        <dbReference type="ARBA" id="ARBA00022679"/>
    </source>
</evidence>
<keyword evidence="1" id="KW-0723">Serine/threonine-protein kinase</keyword>
<dbReference type="OrthoDB" id="6419305at2759"/>
<proteinExistence type="inferred from homology"/>
<dbReference type="NCBIfam" id="NF003742">
    <property type="entry name" value="PRK05339.1"/>
    <property type="match status" value="1"/>
</dbReference>
<dbReference type="Proteomes" id="UP000691718">
    <property type="component" value="Unassembled WGS sequence"/>
</dbReference>
<dbReference type="InterPro" id="IPR026565">
    <property type="entry name" value="PPDK_reg"/>
</dbReference>
<dbReference type="HAMAP" id="MF_00921">
    <property type="entry name" value="PDRP"/>
    <property type="match status" value="1"/>
</dbReference>
<dbReference type="Pfam" id="PF03618">
    <property type="entry name" value="Kinase-PPPase"/>
    <property type="match status" value="1"/>
</dbReference>
<evidence type="ECO:0000256" key="4">
    <source>
        <dbReference type="ARBA" id="ARBA00022777"/>
    </source>
</evidence>
<dbReference type="GO" id="GO:0004674">
    <property type="term" value="F:protein serine/threonine kinase activity"/>
    <property type="evidence" value="ECO:0007669"/>
    <property type="project" value="UniProtKB-KW"/>
</dbReference>
<comment type="caution">
    <text evidence="5">The sequence shown here is derived from an EMBL/GenBank/DDBJ whole genome shotgun (WGS) entry which is preliminary data.</text>
</comment>
<sequence length="632" mass="72671">MKEAKGKNNKSPVVRLKATVKEFNFSKLRAGQDNELANSGETIFLDFQRMNFIINGKEIDKNLIIAFKEGAKHHKSELFNSDDIYKDEIFNKKGTREIDTDHGKAFVASVLKDIEKELVNNALGELWKNHCENPKTSNHQKTDSYKKEFEEFYNAGQHLLPTEKDENKDYRSFAKEVFKKIFRYAGAEVPSNAILEELVTNCNQAGYESAPFIQTQLALGQSFIVENPKKVINIDCANQNNVRIRSDMRLPILSVKNQVMHGDKICDLSNSLEFTLESQDGKDFVTYRDGKLSLTIPKELKNYKDNGKSLFDIIEEYFQKFCAKLGFKPETKIQIEHSLGAQSNYIMELGSLPSLIKGQYMTFKKLNLHLVSDSSGETVISVAKSALKHFRSIETIEYVWSFLKGEEQIDKILEEINKKSDEHNFVICTITDDELKKYLKDNCIKLKIPYRAILSHIIREISSYLEIEKDEKLDLHAEINNEYFQRIESINYTINHEDGQNIQDVDKADIILVGVSRTSKSPTSTYLAYRGYKVANIPFISELPFYVDLAKLKNKLTIGVTIDVSRLIEIRKNSLTSINNEDNNIYANPEKVEKEIKEAEELFKQNKWPIIDVTQKSIEEVSATIIQYFNKM</sequence>
<dbReference type="PANTHER" id="PTHR31756:SF3">
    <property type="entry name" value="PYRUVATE, PHOSPHATE DIKINASE REGULATORY PROTEIN 1, CHLOROPLASTIC"/>
    <property type="match status" value="1"/>
</dbReference>
<accession>A0A8S3Y7Y1</accession>
<keyword evidence="6" id="KW-1185">Reference proteome</keyword>